<dbReference type="InterPro" id="IPR052022">
    <property type="entry name" value="26kDa_periplasmic_antigen"/>
</dbReference>
<evidence type="ECO:0000256" key="1">
    <source>
        <dbReference type="SAM" id="SignalP"/>
    </source>
</evidence>
<dbReference type="Pfam" id="PF04402">
    <property type="entry name" value="SIMPL"/>
    <property type="match status" value="1"/>
</dbReference>
<sequence>MVRSGKIAFGAILLACWGALPALAQEAGRQQPVIMVTGEGEASIAPDMAVLQLGVVSEGKTAADALAANNQAMAKVLQALKAGGLAERDVQTVGFDISPRYRQPEEGKVKPQAPLIDGYTVSNGLTVRVRDLSKLGTVIDDSVKLGVNQGGSVTFTNDKPEEALTEARKAAMLDAMARAKTLTEAAGVKLGPILSISENSVRPMERAMMLKASARDMPAPAVPMAAGENNYHVTVNVTFALGQ</sequence>
<dbReference type="InterPro" id="IPR007497">
    <property type="entry name" value="SIMPL/DUF541"/>
</dbReference>
<reference evidence="2 3" key="1">
    <citation type="submission" date="2023-07" db="EMBL/GenBank/DDBJ databases">
        <title>Genomic Encyclopedia of Type Strains, Phase IV (KMG-IV): sequencing the most valuable type-strain genomes for metagenomic binning, comparative biology and taxonomic classification.</title>
        <authorList>
            <person name="Goeker M."/>
        </authorList>
    </citation>
    <scope>NUCLEOTIDE SEQUENCE [LARGE SCALE GENOMIC DNA]</scope>
    <source>
        <strain evidence="2 3">DSM 100301</strain>
    </source>
</reference>
<evidence type="ECO:0000313" key="2">
    <source>
        <dbReference type="EMBL" id="MDQ0454730.1"/>
    </source>
</evidence>
<organism evidence="2 3">
    <name type="scientific">Rhizobium paknamense</name>
    <dbReference type="NCBI Taxonomy" id="1206817"/>
    <lineage>
        <taxon>Bacteria</taxon>
        <taxon>Pseudomonadati</taxon>
        <taxon>Pseudomonadota</taxon>
        <taxon>Alphaproteobacteria</taxon>
        <taxon>Hyphomicrobiales</taxon>
        <taxon>Rhizobiaceae</taxon>
        <taxon>Rhizobium/Agrobacterium group</taxon>
        <taxon>Rhizobium</taxon>
    </lineage>
</organism>
<dbReference type="RefSeq" id="WP_307156933.1">
    <property type="nucleotide sequence ID" value="NZ_JAUSWH010000002.1"/>
</dbReference>
<keyword evidence="3" id="KW-1185">Reference proteome</keyword>
<evidence type="ECO:0000313" key="3">
    <source>
        <dbReference type="Proteomes" id="UP001235269"/>
    </source>
</evidence>
<proteinExistence type="predicted"/>
<dbReference type="Gene3D" id="3.30.70.2970">
    <property type="entry name" value="Protein of unknown function (DUF541), domain 2"/>
    <property type="match status" value="1"/>
</dbReference>
<dbReference type="Proteomes" id="UP001235269">
    <property type="component" value="Unassembled WGS sequence"/>
</dbReference>
<gene>
    <name evidence="2" type="ORF">QO005_001057</name>
</gene>
<dbReference type="PANTHER" id="PTHR34387:SF1">
    <property type="entry name" value="PERIPLASMIC IMMUNOGENIC PROTEIN"/>
    <property type="match status" value="1"/>
</dbReference>
<feature type="signal peptide" evidence="1">
    <location>
        <begin position="1"/>
        <end position="24"/>
    </location>
</feature>
<dbReference type="Gene3D" id="3.30.110.170">
    <property type="entry name" value="Protein of unknown function (DUF541), domain 1"/>
    <property type="match status" value="1"/>
</dbReference>
<accession>A0ABU0IB65</accession>
<keyword evidence="1" id="KW-0732">Signal</keyword>
<dbReference type="PANTHER" id="PTHR34387">
    <property type="entry name" value="SLR1258 PROTEIN"/>
    <property type="match status" value="1"/>
</dbReference>
<protein>
    <submittedName>
        <fullName evidence="2">Uncharacterized protein YggE</fullName>
    </submittedName>
</protein>
<name>A0ABU0IB65_9HYPH</name>
<feature type="chain" id="PRO_5045687818" evidence="1">
    <location>
        <begin position="25"/>
        <end position="243"/>
    </location>
</feature>
<comment type="caution">
    <text evidence="2">The sequence shown here is derived from an EMBL/GenBank/DDBJ whole genome shotgun (WGS) entry which is preliminary data.</text>
</comment>
<dbReference type="EMBL" id="JAUSWH010000002">
    <property type="protein sequence ID" value="MDQ0454730.1"/>
    <property type="molecule type" value="Genomic_DNA"/>
</dbReference>